<dbReference type="AlphaFoldDB" id="A0A172TJE1"/>
<dbReference type="STRING" id="1178515.SY83_13360"/>
<dbReference type="KEGG" id="pswu:SY83_13360"/>
<dbReference type="Gene3D" id="3.40.720.10">
    <property type="entry name" value="Alkaline Phosphatase, subunit A"/>
    <property type="match status" value="1"/>
</dbReference>
<evidence type="ECO:0000256" key="4">
    <source>
        <dbReference type="ARBA" id="ARBA00022837"/>
    </source>
</evidence>
<dbReference type="OrthoDB" id="9762324at2"/>
<evidence type="ECO:0000256" key="1">
    <source>
        <dbReference type="ARBA" id="ARBA00008779"/>
    </source>
</evidence>
<keyword evidence="4" id="KW-0106">Calcium</keyword>
<dbReference type="PANTHER" id="PTHR42693">
    <property type="entry name" value="ARYLSULFATASE FAMILY MEMBER"/>
    <property type="match status" value="1"/>
</dbReference>
<dbReference type="CDD" id="cd16026">
    <property type="entry name" value="GALNS_like"/>
    <property type="match status" value="1"/>
</dbReference>
<evidence type="ECO:0000256" key="3">
    <source>
        <dbReference type="ARBA" id="ARBA00022801"/>
    </source>
</evidence>
<accession>A0A172TJE1</accession>
<dbReference type="GO" id="GO:0046872">
    <property type="term" value="F:metal ion binding"/>
    <property type="evidence" value="ECO:0007669"/>
    <property type="project" value="UniProtKB-KW"/>
</dbReference>
<dbReference type="RefSeq" id="WP_068607248.1">
    <property type="nucleotide sequence ID" value="NZ_CP011388.1"/>
</dbReference>
<gene>
    <name evidence="6" type="ORF">SY83_13360</name>
</gene>
<dbReference type="Proteomes" id="UP000076927">
    <property type="component" value="Chromosome"/>
</dbReference>
<keyword evidence="2" id="KW-0479">Metal-binding</keyword>
<dbReference type="GO" id="GO:0004065">
    <property type="term" value="F:arylsulfatase activity"/>
    <property type="evidence" value="ECO:0007669"/>
    <property type="project" value="TreeGrafter"/>
</dbReference>
<sequence length="453" mass="50329">MPKQPNIVLFNCDDLGFGDLGCYGSTLNDTPVIDRMAAEGLRLTSFYVASPVCSPSRGSLMTGCYPKRVGFDQFEGKAVLFPGQGVGLNPEEVTIAKLLQTAGYHTLHIGKWHCGDQPQFLPTRHGFDHYYGLPYSNDMGMQAGRVNRYPPLPLLADEEVLQEQPDQASLAERYMEQAIRFIRKSGESPFFLYFAPLQVHLPLYAPSRFVQQSRNGDYGAAVACIDWCIEVLLSELKRLSLAEDTLVVFMSDNGSRGDHGGSNAPLRGAKTTTWEGGMRVPCIAYWPGRIQPGNVSDEIVAALDWYPTFARLAGIELPDRTIDGLDITDFLLQVPSVPSPRQVMFYYHKDAIEAVRDGKWKLHVGKIGEPFEALFDLEQDTGETDNVWELHPNVVARLKQLIAKCGEELGDRAAGLPGTNIRKIGQVERPSTLTHVTDDHPYMCALYDKPEFG</sequence>
<proteinExistence type="inferred from homology"/>
<dbReference type="EMBL" id="CP011388">
    <property type="protein sequence ID" value="ANE47086.1"/>
    <property type="molecule type" value="Genomic_DNA"/>
</dbReference>
<dbReference type="Pfam" id="PF00884">
    <property type="entry name" value="Sulfatase"/>
    <property type="match status" value="1"/>
</dbReference>
<dbReference type="Gene3D" id="3.30.1120.10">
    <property type="match status" value="1"/>
</dbReference>
<keyword evidence="7" id="KW-1185">Reference proteome</keyword>
<name>A0A172TJE1_9BACL</name>
<dbReference type="InterPro" id="IPR000917">
    <property type="entry name" value="Sulfatase_N"/>
</dbReference>
<organism evidence="6 7">
    <name type="scientific">Paenibacillus swuensis</name>
    <dbReference type="NCBI Taxonomy" id="1178515"/>
    <lineage>
        <taxon>Bacteria</taxon>
        <taxon>Bacillati</taxon>
        <taxon>Bacillota</taxon>
        <taxon>Bacilli</taxon>
        <taxon>Bacillales</taxon>
        <taxon>Paenibacillaceae</taxon>
        <taxon>Paenibacillus</taxon>
    </lineage>
</organism>
<evidence type="ECO:0000313" key="6">
    <source>
        <dbReference type="EMBL" id="ANE47086.1"/>
    </source>
</evidence>
<feature type="domain" description="Sulfatase N-terminal" evidence="5">
    <location>
        <begin position="5"/>
        <end position="315"/>
    </location>
</feature>
<comment type="similarity">
    <text evidence="1">Belongs to the sulfatase family.</text>
</comment>
<dbReference type="PATRIC" id="fig|1178515.4.peg.2678"/>
<protein>
    <submittedName>
        <fullName evidence="6">Cerebroside-sulfatase</fullName>
    </submittedName>
</protein>
<dbReference type="PROSITE" id="PS00149">
    <property type="entry name" value="SULFATASE_2"/>
    <property type="match status" value="1"/>
</dbReference>
<keyword evidence="3" id="KW-0378">Hydrolase</keyword>
<evidence type="ECO:0000256" key="2">
    <source>
        <dbReference type="ARBA" id="ARBA00022723"/>
    </source>
</evidence>
<evidence type="ECO:0000259" key="5">
    <source>
        <dbReference type="Pfam" id="PF00884"/>
    </source>
</evidence>
<reference evidence="6 7" key="1">
    <citation type="submission" date="2015-01" db="EMBL/GenBank/DDBJ databases">
        <title>Paenibacillus swuensis/DY6/whole genome sequencing.</title>
        <authorList>
            <person name="Kim M.K."/>
            <person name="Srinivasan S."/>
            <person name="Lee J.-J."/>
        </authorList>
    </citation>
    <scope>NUCLEOTIDE SEQUENCE [LARGE SCALE GENOMIC DNA]</scope>
    <source>
        <strain evidence="6 7">DY6</strain>
    </source>
</reference>
<dbReference type="InterPro" id="IPR024607">
    <property type="entry name" value="Sulfatase_CS"/>
</dbReference>
<dbReference type="InterPro" id="IPR050738">
    <property type="entry name" value="Sulfatase"/>
</dbReference>
<dbReference type="InterPro" id="IPR017850">
    <property type="entry name" value="Alkaline_phosphatase_core_sf"/>
</dbReference>
<dbReference type="SUPFAM" id="SSF53649">
    <property type="entry name" value="Alkaline phosphatase-like"/>
    <property type="match status" value="1"/>
</dbReference>
<dbReference type="PROSITE" id="PS00523">
    <property type="entry name" value="SULFATASE_1"/>
    <property type="match status" value="1"/>
</dbReference>
<dbReference type="PANTHER" id="PTHR42693:SF53">
    <property type="entry name" value="ENDO-4-O-SULFATASE"/>
    <property type="match status" value="1"/>
</dbReference>
<evidence type="ECO:0000313" key="7">
    <source>
        <dbReference type="Proteomes" id="UP000076927"/>
    </source>
</evidence>